<evidence type="ECO:0000256" key="3">
    <source>
        <dbReference type="ARBA" id="ARBA00022450"/>
    </source>
</evidence>
<dbReference type="InterPro" id="IPR013149">
    <property type="entry name" value="ADH-like_C"/>
</dbReference>
<dbReference type="SUPFAM" id="SSF51735">
    <property type="entry name" value="NAD(P)-binding Rossmann-fold domains"/>
    <property type="match status" value="7"/>
</dbReference>
<evidence type="ECO:0000313" key="11">
    <source>
        <dbReference type="EMBL" id="MBW8688278.1"/>
    </source>
</evidence>
<evidence type="ECO:0000256" key="6">
    <source>
        <dbReference type="ARBA" id="ARBA00022679"/>
    </source>
</evidence>
<keyword evidence="6" id="KW-0808">Transferase</keyword>
<dbReference type="SMART" id="SM00829">
    <property type="entry name" value="PKS_ER"/>
    <property type="match status" value="3"/>
</dbReference>
<evidence type="ECO:0000259" key="10">
    <source>
        <dbReference type="PROSITE" id="PS52004"/>
    </source>
</evidence>
<dbReference type="Gene3D" id="3.40.47.10">
    <property type="match status" value="6"/>
</dbReference>
<evidence type="ECO:0000256" key="1">
    <source>
        <dbReference type="ARBA" id="ARBA00004496"/>
    </source>
</evidence>
<dbReference type="Pfam" id="PF02801">
    <property type="entry name" value="Ketoacyl-synt_C"/>
    <property type="match status" value="6"/>
</dbReference>
<dbReference type="InterPro" id="IPR036291">
    <property type="entry name" value="NAD(P)-bd_dom_sf"/>
</dbReference>
<dbReference type="PANTHER" id="PTHR43775:SF37">
    <property type="entry name" value="SI:DKEY-61P9.11"/>
    <property type="match status" value="1"/>
</dbReference>
<dbReference type="InterPro" id="IPR020806">
    <property type="entry name" value="PKS_PP-bd"/>
</dbReference>
<accession>A0ABS7GKN6</accession>
<dbReference type="InterPro" id="IPR050091">
    <property type="entry name" value="PKS_NRPS_Biosynth_Enz"/>
</dbReference>
<name>A0ABS7GKN6_9BACT</name>
<gene>
    <name evidence="11" type="ORF">K1Y79_28340</name>
</gene>
<dbReference type="InterPro" id="IPR013968">
    <property type="entry name" value="PKS_KR"/>
</dbReference>
<dbReference type="InterPro" id="IPR036736">
    <property type="entry name" value="ACP-like_sf"/>
</dbReference>
<dbReference type="SMART" id="SM00822">
    <property type="entry name" value="PKS_KR"/>
    <property type="match status" value="4"/>
</dbReference>
<dbReference type="SMART" id="SM00823">
    <property type="entry name" value="PKS_PP"/>
    <property type="match status" value="8"/>
</dbReference>
<proteinExistence type="predicted"/>
<evidence type="ECO:0000256" key="7">
    <source>
        <dbReference type="ARBA" id="ARBA00022737"/>
    </source>
</evidence>
<feature type="domain" description="Carrier" evidence="9">
    <location>
        <begin position="6476"/>
        <end position="6549"/>
    </location>
</feature>
<feature type="domain" description="Carrier" evidence="9">
    <location>
        <begin position="7642"/>
        <end position="7719"/>
    </location>
</feature>
<evidence type="ECO:0000313" key="12">
    <source>
        <dbReference type="Proteomes" id="UP000812961"/>
    </source>
</evidence>
<comment type="pathway">
    <text evidence="2">Antibiotic biosynthesis.</text>
</comment>
<feature type="domain" description="Ketosynthase family 3 (KS3)" evidence="10">
    <location>
        <begin position="6596"/>
        <end position="7034"/>
    </location>
</feature>
<feature type="domain" description="Carrier" evidence="9">
    <location>
        <begin position="4945"/>
        <end position="5022"/>
    </location>
</feature>
<dbReference type="SMART" id="SM01294">
    <property type="entry name" value="PKS_PP_betabranch"/>
    <property type="match status" value="6"/>
</dbReference>
<dbReference type="InterPro" id="IPR020843">
    <property type="entry name" value="ER"/>
</dbReference>
<dbReference type="PROSITE" id="PS50075">
    <property type="entry name" value="CARRIER"/>
    <property type="match status" value="8"/>
</dbReference>
<dbReference type="Pfam" id="PF08659">
    <property type="entry name" value="KR"/>
    <property type="match status" value="4"/>
</dbReference>
<dbReference type="Gene3D" id="1.10.1240.100">
    <property type="match status" value="6"/>
</dbReference>
<dbReference type="Gene3D" id="3.90.180.10">
    <property type="entry name" value="Medium-chain alcohol dehydrogenases, catalytic domain"/>
    <property type="match status" value="3"/>
</dbReference>
<dbReference type="InterPro" id="IPR006162">
    <property type="entry name" value="Ppantetheine_attach_site"/>
</dbReference>
<feature type="domain" description="Carrier" evidence="9">
    <location>
        <begin position="2448"/>
        <end position="2525"/>
    </location>
</feature>
<dbReference type="InterPro" id="IPR014030">
    <property type="entry name" value="Ketoacyl_synth_N"/>
</dbReference>
<feature type="domain" description="Ketosynthase family 3 (KS3)" evidence="10">
    <location>
        <begin position="1781"/>
        <end position="2219"/>
    </location>
</feature>
<evidence type="ECO:0000256" key="8">
    <source>
        <dbReference type="ARBA" id="ARBA00023268"/>
    </source>
</evidence>
<dbReference type="Pfam" id="PF08240">
    <property type="entry name" value="ADH_N"/>
    <property type="match status" value="3"/>
</dbReference>
<feature type="domain" description="Carrier" evidence="9">
    <location>
        <begin position="1665"/>
        <end position="1738"/>
    </location>
</feature>
<feature type="domain" description="Carrier" evidence="9">
    <location>
        <begin position="70"/>
        <end position="147"/>
    </location>
</feature>
<keyword evidence="8" id="KW-0511">Multifunctional enzyme</keyword>
<evidence type="ECO:0000256" key="5">
    <source>
        <dbReference type="ARBA" id="ARBA00022553"/>
    </source>
</evidence>
<dbReference type="SUPFAM" id="SSF50129">
    <property type="entry name" value="GroES-like"/>
    <property type="match status" value="3"/>
</dbReference>
<keyword evidence="7" id="KW-0677">Repeat</keyword>
<dbReference type="InterPro" id="IPR018201">
    <property type="entry name" value="Ketoacyl_synth_AS"/>
</dbReference>
<comment type="caution">
    <text evidence="11">The sequence shown here is derived from an EMBL/GenBank/DDBJ whole genome shotgun (WGS) entry which is preliminary data.</text>
</comment>
<dbReference type="InterPro" id="IPR013154">
    <property type="entry name" value="ADH-like_N"/>
</dbReference>
<organism evidence="11 12">
    <name type="scientific">Chitinophaga rhizophila</name>
    <dbReference type="NCBI Taxonomy" id="2866212"/>
    <lineage>
        <taxon>Bacteria</taxon>
        <taxon>Pseudomonadati</taxon>
        <taxon>Bacteroidota</taxon>
        <taxon>Chitinophagia</taxon>
        <taxon>Chitinophagales</taxon>
        <taxon>Chitinophagaceae</taxon>
        <taxon>Chitinophaga</taxon>
    </lineage>
</organism>
<dbReference type="SUPFAM" id="SSF47336">
    <property type="entry name" value="ACP-like"/>
    <property type="match status" value="8"/>
</dbReference>
<keyword evidence="12" id="KW-1185">Reference proteome</keyword>
<dbReference type="Gene3D" id="3.40.50.720">
    <property type="entry name" value="NAD(P)-binding Rossmann-like Domain"/>
    <property type="match status" value="7"/>
</dbReference>
<dbReference type="InterPro" id="IPR011032">
    <property type="entry name" value="GroES-like_sf"/>
</dbReference>
<comment type="subcellular location">
    <subcellularLocation>
        <location evidence="1">Cytoplasm</location>
    </subcellularLocation>
</comment>
<dbReference type="CDD" id="cd00833">
    <property type="entry name" value="PKS"/>
    <property type="match status" value="6"/>
</dbReference>
<evidence type="ECO:0000259" key="9">
    <source>
        <dbReference type="PROSITE" id="PS50075"/>
    </source>
</evidence>
<dbReference type="PROSITE" id="PS00012">
    <property type="entry name" value="PHOSPHOPANTETHEINE"/>
    <property type="match status" value="3"/>
</dbReference>
<dbReference type="EMBL" id="JAICCF010000007">
    <property type="protein sequence ID" value="MBW8688278.1"/>
    <property type="molecule type" value="Genomic_DNA"/>
</dbReference>
<reference evidence="11 12" key="1">
    <citation type="submission" date="2021-08" db="EMBL/GenBank/DDBJ databases">
        <title>The genome sequence of Chitinophaga sp. B61.</title>
        <authorList>
            <person name="Zhang X."/>
        </authorList>
    </citation>
    <scope>NUCLEOTIDE SEQUENCE [LARGE SCALE GENOMIC DNA]</scope>
    <source>
        <strain evidence="11 12">B61</strain>
    </source>
</reference>
<evidence type="ECO:0000256" key="2">
    <source>
        <dbReference type="ARBA" id="ARBA00004792"/>
    </source>
</evidence>
<dbReference type="Pfam" id="PF13602">
    <property type="entry name" value="ADH_zinc_N_2"/>
    <property type="match status" value="1"/>
</dbReference>
<dbReference type="PROSITE" id="PS52004">
    <property type="entry name" value="KS3_2"/>
    <property type="match status" value="6"/>
</dbReference>
<dbReference type="InterPro" id="IPR014031">
    <property type="entry name" value="Ketoacyl_synth_C"/>
</dbReference>
<dbReference type="Pfam" id="PF00550">
    <property type="entry name" value="PP-binding"/>
    <property type="match status" value="8"/>
</dbReference>
<dbReference type="CDD" id="cd08953">
    <property type="entry name" value="KR_2_SDR_x"/>
    <property type="match status" value="4"/>
</dbReference>
<dbReference type="InterPro" id="IPR016039">
    <property type="entry name" value="Thiolase-like"/>
</dbReference>
<keyword evidence="5" id="KW-0597">Phosphoprotein</keyword>
<keyword evidence="4" id="KW-0963">Cytoplasm</keyword>
<feature type="domain" description="Ketosynthase family 3 (KS3)" evidence="10">
    <location>
        <begin position="628"/>
        <end position="1049"/>
    </location>
</feature>
<feature type="domain" description="Carrier" evidence="9">
    <location>
        <begin position="167"/>
        <end position="244"/>
    </location>
</feature>
<dbReference type="SMART" id="SM00825">
    <property type="entry name" value="PKS_KS"/>
    <property type="match status" value="6"/>
</dbReference>
<sequence length="7749" mass="842677">MKEQNTTDQLQFLLQQLRDKKLSKTVALEMIRQLKQTGSYTRQTIKTPVVTLSPANGNGHTDTQEVLTLHEDDAIIMQIRNTLAEVMILHPNDIDIDQRFIDMGVDSIVGVEWVRLLNKAFGINIPATRLYDFPTITGLAGFIAAEMKERPAITQQPKPSPATDHLIIATDIETTLKNSLSEVLYLDTAQLDSNARFTDIGIDSIIGVEWVRTINRIYSLNLPATRLYDYPSIRELAAYLRTLKEQAPAPEKLQPPQPIIDRLPESYGVVLSGVQTLDEISIQPWHVPPPTEWEVTIQVKASAINFPDTMCIKGLYPTMPDYPFVPGFEAAGIITATGSSVTQWKAGDEVVVTGGQQLGCHASYVNVPVAGIVRKPATWSFEEACCMPVAFTTVYHAFELAALKPSERILIQTATGGCGLLALQLASLTGCELSGTSSRQEKLDILTALGVYAINYLDEQATNKRRTSDEQEVDVVLNMLSGEAIQKGLDILAAGGRYLELAVHGLKTSKALDFSRLLDNQVFYSIDMRRLGATDPERIAGYMAKLGKMAASGDLVPIVSRIYPVSQIAEALRYVESGAHIGKVVISHTATVMEDRTERMLKALKSQMQRRSFPDLFSNIPAAAPVQEEHIAIIGVSGQFPQSPTLEAFWDNLKEGRNCIREVGPERWSVENFYSPDPEAAGKTSSKWMGVLEDADKFDPLFFNISPAEAVLMDPQQRLFLENCWHSIENAGISPASLAGTRCGVFAGCAVGDYGVGSDQLTAQGLMGGASSILSARISYLLDLKGPSLAIETACSSTLVAIAAACDSLVLGRSDLALAGGVCVMAGPYMHIMTSKAGMLSPTGRCYSFDSRADGFVPGEGAGVFLLKRLSDAERDGDYIHGVIRAWGVNQDGKTNGITAPSVRSQQTLEQEVYEHFRVDPATITMLEAHGTGTPLGDPIEVEALSGAFRKYTRQTGFCALGAVKSNVGHLMNAAGAAGLMKILLSIKHKSIPPTIHFEQLNEHINLEDGPFYINTTLQPWTPPAGTRRRAAISAFGFSGTNAHLVIDEYSLPSKQVKPNILGSLFLLSARNEERLRAYAQELYQYVQSTDELTLPALAYTLQTGRDTMNSRLAVLATSKDQLLSGLQDYVADSPNPAYISAQVKKGREGFSGLGEDEDVQSLVHNWLKKRKLARVAELWVKGLAVEWDIFYGDDRPYRIPVPGYPFARERYWLNNEPLPAVQQPSYNVVGPVWKPAPVTANQVKVFDKHWVLLCGIQEDYIQWLKQQLPAVHVDVIQPHGEYIASSYSMHATMIFEQLQEFLQNKGHAQLLVQVIIADKPANRIYEGLTGLLKTAGLENPRVTGQVIVLPATVKEEILEVIDENAAVNDAFVRYQGQARLVQDWEPVTAQHVLPVWNAGGVYLLTGGLGGIALLFAREILQREPSATLILVGRSPLTAEKEGQLNSLQTQVGNVEYYQADCSQREAVAALFQHIIRKYGTLNGILHSAGQIKDNFIIRKTVEEFESVLSPKIHGVQYIDELSKELPLDWFICFGSVAGVSGNAGQADYAGANAFLDAYMHYRHTLMLAGQRSGISLCIDWPLWKDGGMKVDTATEQAMTKAGMPSLDTATGIAAFYQAMAADQPQVMVVGRTTTYRDTSTDVAVAVSTARKRIAVTLSADELKQTTLALLKELLSEHIQLPASAIDEDEAFESYGIDSIMINQLNQRLARIFGSISRTLFFEYQSLRTLADFLAIHYPDACHQWAGVSEEEVVVAPVARETKIAPDVTPNKRVPSSPAEREAIAIVGISGRYPQAANVHAFWDNLREGKDVITEIPADRWSLEGFWTPDIDEAIEQGKSYGKWGGFLQDHTAFDAAFFNISPREALSIDPQERLFLEVCWEALEDAGYTRKMLLEQYKQQVGVFAGITKTGFDLYGPALWAQGEKIFPHTSFSSVANRISYFLNIHGPSLPVDTMCSSSLTAIHEASEYLLRGDCTVAIAGGVNLYLHPSSFISLSAHRMLSIDGRSKSFGAGGDGFAPGEGVGAVVLKRLSDAEKDGDHIYALIRSTGINHGGKTNGYTVPNPGAQSSLIRATLDKAGIDARQISYVEAHGTGTALGDPIEVTGLTQAYEKDTLDKQYCALGAVKSNIGHLEAAAGIAGLTKIVLQLKHEQLAPSLYAGVANPNILFTTTPFAVQQELTAWKRPVLDIDGKQQEFPRIAGLSSFGAGGANAHIIVEEYSRKPKDLKIGDAVIVLSAHDADRLPLIAERLLTTLERERYTDRQLAAISWTLQTGREAMEERIAFTVSGMDELRQKLKAIAKEDHTGIHRGKASRRKQEAAAVPPKWISDRALDKIAAAWVVGADIQWELMYTHGTPTRISLPPYPFKKERYWLPALVTPVLQEIERLVPSSAPLLKVELGNITLQPLVTSGPHIPEVVTPVEIAPGSVTDVVSAVPIKREIGSETAPSLPAIQNILINTLADVLLMQPESVQSDKSFLDMGLDSIVGVEWMRTVNREFNINVPATRVYDYPTIEELTAFISDELNKAGHAVPAVAITEEPVKTAAPTEGFQQRNPVKRKGSSYGLVVSGVQTLDEVCMKEWDVSLPAAGEITIEVKASAVNFPDTLCVKGLYPTIPDYPFVPGFEVAGLVSVVGEGVTDVKVGDKVIATTGTQLGGHAGFVNVAAAHTVRMPGNWTFEEACSLPVVFSTVLYAFELGRLSPGEKVLIHTATGGCGLAALQLANLKGCEIYATAGKEHKLELLRQLGVKHVLSYKGDFDKEIREVTNGEGVQVVLNMLSGDAIQKGLRVLANGGRYLELAVHGLKTSARLDLSSLLANQSFYSIDLRRTGTGEQEQGKALLDSIVVMAEAGLIVPVVSRVYPVDRIQEALAYVDQGEHIGKVVISHVATEMHDLTTTCITRLKQQRNKRMPGNHRQTTQQLHAAVKETPVANERIAIIGMSGQFPQSPDLNIYWDNLRNGKDCVTEVPATRWPVEQYFDKDVKAPGKTNSKWMGVLEDADKFDPLFFNISPAEAALMDPQQRVFLENCWHCVEHAGIAPSSLWGARCGVFVGCATGDYGAGDDNMNAQGLMGGSISILSARISYLLNLKGPCLAIETACSSSLVAIASACDSLLLHRCDSALAGGVCILPSPLTHVMTSKAGMLSPTGHCYTFDSRADGFVPGEGAGLVMLKRLSDAARDGDHIYGVIRGWGVNQDGKTNGITAPSMKSQVQLEQEVYDRFRIDPSTISLLEAHGTGTQLGDPIEVEALVNAFKKYTDQTEYCALGAVKSNMGHLLTAAGAASVIKVLLALQHKQLPPTINFRKLNEHISLEGSPFYVNTDLKPWETACGTPRRAAVSAFGFSGTNAHLVIEEYPVNIDIPSTAGPVLFTLSARNEERLIAYAKVLRAAIAPDADAGSIAWTLQTGRDAMEYRLAFIANGIAEVYTRLDAVIEGNADSSVYIGRVKKAREKDALLDTNDDDMASLVETWISKRKLDKIGALWVKGYAIDWKLLYDRTPRRLALPGYPFLRESYWLQSSKTPVQKEALSDVHIFEEYRHPVNILSGELLFFPLLVVLTAKDVAQSDISSWLELAAPGTDVVFVGSETAPEDYLDMFLQIEASHGAINGILYLGGKEEGLERIVPLMQVLPQLTKAPQQVLLSTNADIGSYSAVCMEACKGFQRSLQFVLPDTKVLIATGNETIAALMELFYNSQAESVSWVDGATYAKRLRRIDLPESPGAIRNGATYLITGGAGGLGYKVAKHIATQYTVNLVLTGRSPLDAAKEALLADLQVNGSRAVYLPSDIADERDLRAIARVIAGEFGPLHGIIHAAGIADGRLLHQKSADAFREVLRPKVEGTLLLDAVFAAAPLDFVCYFSSSAAILGDFGSCDYAVGNSFQQHYIDYRRSAGLPGKTVVINWPLWRDGGMHLSGDASTELYLQTSGQRLLESAEGLLMFDRLLAAGEGQYLVLAGDLKRLEQFTGIGKSAVSSITKPVVISRQDSALTSAAIDDQELRILLEADLKQHISELLKIPVTKLDIEENLAGFGFDSISLSALARELSNHFNVNITPALFFAHASIGAVVKYLCSNHAIALKAFYQADAEKVIPKEVHEPVRKADNAKPVFQQKQLQPPVNDRFTDEPIAIIGMSGRFPKARTVDEVWELLKSGKDAIEEIPDYRFDWRTFYGDPLKEPGKTNSKWCGFVPGVGEFDAAFFEISPKEARTIDPRQRLLLQEAWNALEDAGYGEAKVSASRIGMYVGVEEGDFGLISAERGSITATHNGVLAARLGYFLNFKGPVMAINTACSSSLVALHQACLSLRNNECDTAIAAGVNLMLSPEGFIGMGQAGMLSADGVCYAFDKRANGLVPGEAVAVVVLKPLSKAIADGDPVYAQITASGINYDGRSNGITAPNGAAQSTLVGSIYERYNIDARDIGYIVTHGTGTRLGDPVEIQALDEVFRTFGRKGQYCALTSVKSSLGHTFAASGLVSLVSLVKSVGENIIPASLHCEQVSDYVDWANSSFYVNTASRPWPEGLRTGAVSAFGMSGTNAHVVVRQFDACTNTPPVLPAYVIVLSAKTALALQERVKGLLAWLQAGQKSNIDLASLAITLQTGRYHFRHRYAFVTTSLDHLKDTLQQLTIGTYSPDLFRGVLEGVFSPNSVFETDISSLLENAPKMAENAKDYTSIVTRLAAFYSQGYNIKWAALYGGELPERMHLPGYPFARDEYWPGTTSRQRSVLSSGGNQNVPAQGNVLPAASPNCLPLTNAAVEQSIALYNQKVPAQGNVLPAVPANGIPLTNTAVEQSIALYNQEVPAQGNVLPAVPANGLPLTNTAAEQPIALSSVDNQKIPDQGNVLPTASPNGLPFTNAGVVQPPVSPVVVTPESPAHVNAIPQVPVHGLLLNDSSSAQSPASESAIIPGKPGGIILNTIADTGDTPVISATGFERPIPATTDFPHSAGPATLKQVDSLQLEAELAASLAEALCMDEYSIEKDRKFIEMGLDSIVGVEWIRTVNKQYGLNITATKVYDYPTLAEFSAFIAAQLAVVPDMGSEPSARVIPVVPVPPVRQEAAAPVQPPVREQIATVQSLPGREYGLVINGVLQLEELALRSWQVPPPASDEVTVAVMASAINFPDTMCVRGLYPTMPAYPYVPGFEVAGVVTSIGGSVSGIKPGDEVIALAGQQLGCHASHVNVPAANVVRKPAKWTFEEACSLPVVFSTVYYAFELGQLSDGEKVLIQTATGGCGLVAIQLAQLKGCEIFGTSSRSEKLDILRRLGVKHVMNYRGDFDKEIRALTNGAGVDIVLNMLSGDAIQKGINSLGAGGRYLELAIHGLKTSAPLDLSRLLANQAFFSVDLRQLGFRHGFSGSRLLDVMVEMAEAGQIVPIVSRIYPLSRIVEALQYVDKGSHIGKVVVSHRSSEVQDLTDHCIEQMIEHKYRHVSRNNIRQTGAHPGSQARNSQTLPTSSLTEGIAIIGMSGQFPQSPDLDTYWQHLRDGKDCVTEVPASRWPVNMFYDPDPKATGKSTSKWMGVLEDADKFDPLFFNISPAEAEMMDPQQRLFLENCWHCIEHAGIRPGALSGSRCGVFVGVATGDYGQLLGGDGLNAQGLMGGATSILSARISYLLNLNGPSMAIETACSSALVAIADACNNLVLGNADLALAGGVNVIAAPFMHVLTSKAGMLSSTGHCYTFDHRADGFVPGEGVGVILLKRLSDAERDGDQIYGVIRGWGVNQDGKTNGITAPSVKSQRMLEEEVYDKFGIDPSTITMLEAHGTGTQLGDPIEVEALVAAFSKYTHQQGYCALGSVKSNIGHLLTAAGVSSVIKVLLSIQHKQLPPTINFEALNEHIHLEKSPFFINTSLQPWHTQGGPRRAAVSSFGFSGTNAHLVIEEYIQPTRSVQLPPPVLSSLIVLSARSEERLQVYARLLREYVAAKEDLQLHELAYTLQTGRDAMTHRLVVSANSTEKLLLLLDQYLSGKKSPDWVTGQVTRNNPALLWPDEEDDLNGMVMNWLSKGKFRKVATLWVNGLQIDWDILYNNIRPARIALPVYPFARERYWIQQSLIATPVAKGESPSVEVQMLVPVNKPVNNHTASYDQHLVLLCAAPDNIPALPANVACYHIPVATGSVSERYEEYASYVFTLLKDLLQVKATTSTLIQFIYPENETYCQGLHGLLRSAALENPRITGQVISISNWQNLESLVVQSASAAAVDIAAASWTTTDWKPESVNQAAPIWKEGGVYLITGGAGGLGFLFAKEIASQVQPVTIVLTGRRILDNSLEEKIRSIQQPGVIIDYRQTDVTKQERVVSLLNDIRIQYGRLDGILHSAGEKRDNFIIRKSTAEFQSVIAAKVRGTQWLDEASQNMPLDFFVTFSSVAGCFGNAAQTDYAAGNAFMDAYMAQRQRLVIAGKRSGKSLSINWPLWRWGGMQVDTATLDHMQRGGLLPLDTAAGISAFYKAMSLDSTNVLVLCKARLASAPNVPVRQSGTGTSTRALSAKELVGAVSYNMKQLLSTHIRLEAERIDINEPFESYGIDSIMITRLNQSLGEIFGNISRTLFFEYQTLYELSAYLVQAYQETCISWVEAIPEAKMVITAPDIPTRETIQPEQNISISTPVRQASLRSPIAIIGLSGRYPDADTLSDFWNNLATGKESIHEIPTDRWALDEFYVPDQDEAVRRGKSYSKWGGFLKDFAAFDAGFFNLSPREVMGMDPQERLFLEISWEALEDAGYTRELLKAMHQRQVGVFAGITKTGFELYGPALWEQGQAIFPGTSFSSVANRISYILNLQGPSMPVDTMCSSSLTAIHEACEYLLRGDCEMAIAGGVNIYAHPASYVRLSAYGMLSADGHCKSFGAGGTGFVPGEGAGAVILKRLSDAERDGDHIYGVITSSGINHGGRTNGYTVPNPVAQAGLIRRTMDKAGINARTISYIEAHGTGTELGDPIEITGLTQAFRKDTADVQYCAIGAVKSNIGHLEAAAGIAGLTKILLQLRHKQLVPSLHAEQLNPNISFAETPFVVQQTLRAWDRPLLNENKVIKEYPRTAGLSSFGAGGANAHLIVEEYVEEQGPVTRGPSPAIIVLSAANEARLSILISRLINFLQTSGYGDQDLMRIAYTLQTGREAMNVRIAFVAEDITALKNTLISCQQGDMQDVYRATVIKEYSRPVQDLSVTTDLINNKEYEKIAAAWVSGAEVTWRLLYGTAPRRISLPPYPFARDRYWPGDLLKQSDKKVLSTAYTFREVWEPAELSANERIVINTLLVCSADQSVATELQAWTIAQGLTTEVIVMTPDQLRPLSHPVEAVLYYTTSPEDLKSYTEILHLLQHVGDLPKSPGRILLAGDISEHTFARSFIDSWIGYEQSLSLASKSRVLVGGLRDSLITKLFELLFAVKARTTVFEKDLPFVRNVQPVILKEPQVVFRTGGTYLITGGAGGIGYQVAGYLAAKYKANLILTGRTALDEQRKNKIDALSALGGTAIYVQADNSNESDVYRLSRKINNQFGQLHGIIHSAGLNNSIPLTQQTADQFHQVLAPKVSGTLILDKIFSDQPLDFVCYFSSIAALLGDFGGCSYAVANRFQIGYSHQRTATGKSVVINWPLWREGGMQLDSTSAQAYLQQSGQRLIESDEALQLMEQLIGQPGGQYIVMAGEQDQVSHLLGITGNTKAGFAQAHNANEIDKLIKHAIGRILLTDPHQVHTQLHFSEMGFDSISLSALAKELSSHFGITLTTSTFFTYPTVQELVDYLSPSLTNDEQLDTLLAKVKDGSLDIDQADKLLFQL</sequence>
<dbReference type="SUPFAM" id="SSF53901">
    <property type="entry name" value="Thiolase-like"/>
    <property type="match status" value="6"/>
</dbReference>
<feature type="domain" description="Ketosynthase family 3 (KS3)" evidence="10">
    <location>
        <begin position="2932"/>
        <end position="3353"/>
    </location>
</feature>
<feature type="domain" description="Ketosynthase family 3 (KS3)" evidence="10">
    <location>
        <begin position="5446"/>
        <end position="5868"/>
    </location>
</feature>
<dbReference type="InterPro" id="IPR057326">
    <property type="entry name" value="KR_dom"/>
</dbReference>
<dbReference type="PROSITE" id="PS00606">
    <property type="entry name" value="KS3_1"/>
    <property type="match status" value="4"/>
</dbReference>
<dbReference type="InterPro" id="IPR009081">
    <property type="entry name" value="PP-bd_ACP"/>
</dbReference>
<dbReference type="PANTHER" id="PTHR43775">
    <property type="entry name" value="FATTY ACID SYNTHASE"/>
    <property type="match status" value="1"/>
</dbReference>
<evidence type="ECO:0000256" key="4">
    <source>
        <dbReference type="ARBA" id="ARBA00022490"/>
    </source>
</evidence>
<dbReference type="Proteomes" id="UP000812961">
    <property type="component" value="Unassembled WGS sequence"/>
</dbReference>
<feature type="domain" description="Ketosynthase family 3 (KS3)" evidence="10">
    <location>
        <begin position="4120"/>
        <end position="4536"/>
    </location>
</feature>
<keyword evidence="3" id="KW-0596">Phosphopantetheine</keyword>
<dbReference type="InterPro" id="IPR054514">
    <property type="entry name" value="RhiE-like_linker"/>
</dbReference>
<dbReference type="Pfam" id="PF00109">
    <property type="entry name" value="ketoacyl-synt"/>
    <property type="match status" value="6"/>
</dbReference>
<feature type="domain" description="Carrier" evidence="9">
    <location>
        <begin position="3994"/>
        <end position="4071"/>
    </location>
</feature>
<dbReference type="Gene3D" id="1.10.1200.10">
    <property type="entry name" value="ACP-like"/>
    <property type="match status" value="8"/>
</dbReference>
<dbReference type="InterPro" id="IPR020841">
    <property type="entry name" value="PKS_Beta-ketoAc_synthase_dom"/>
</dbReference>
<dbReference type="RefSeq" id="WP_220253606.1">
    <property type="nucleotide sequence ID" value="NZ_JAICCF010000007.1"/>
</dbReference>
<dbReference type="Pfam" id="PF00107">
    <property type="entry name" value="ADH_zinc_N"/>
    <property type="match status" value="2"/>
</dbReference>
<dbReference type="Pfam" id="PF22336">
    <property type="entry name" value="RhiE-like_linker"/>
    <property type="match status" value="6"/>
</dbReference>
<protein>
    <submittedName>
        <fullName evidence="11">SDR family NAD(P)-dependent oxidoreductase</fullName>
    </submittedName>
</protein>